<accession>W0E567</accession>
<dbReference type="STRING" id="871968.DESME_01505"/>
<dbReference type="SMART" id="SM00739">
    <property type="entry name" value="KOW"/>
    <property type="match status" value="1"/>
</dbReference>
<dbReference type="eggNOG" id="COG0198">
    <property type="taxonomic scope" value="Bacteria"/>
</dbReference>
<dbReference type="NCBIfam" id="TIGR01079">
    <property type="entry name" value="rplX_bact"/>
    <property type="match status" value="1"/>
</dbReference>
<dbReference type="Pfam" id="PF00467">
    <property type="entry name" value="KOW"/>
    <property type="match status" value="1"/>
</dbReference>
<dbReference type="KEGG" id="dmt:DESME_01505"/>
<dbReference type="Proteomes" id="UP000010847">
    <property type="component" value="Chromosome"/>
</dbReference>
<evidence type="ECO:0000256" key="9">
    <source>
        <dbReference type="ARBA" id="ARBA00058688"/>
    </source>
</evidence>
<dbReference type="InterPro" id="IPR005825">
    <property type="entry name" value="Ribosomal_uL24_CS"/>
</dbReference>
<dbReference type="GO" id="GO:0005840">
    <property type="term" value="C:ribosome"/>
    <property type="evidence" value="ECO:0007669"/>
    <property type="project" value="UniProtKB-KW"/>
</dbReference>
<dbReference type="OrthoDB" id="9807419at2"/>
<dbReference type="InterPro" id="IPR057264">
    <property type="entry name" value="Ribosomal_uL24_C"/>
</dbReference>
<organism evidence="13 14">
    <name type="scientific">Desulfitobacterium metallireducens DSM 15288</name>
    <dbReference type="NCBI Taxonomy" id="871968"/>
    <lineage>
        <taxon>Bacteria</taxon>
        <taxon>Bacillati</taxon>
        <taxon>Bacillota</taxon>
        <taxon>Clostridia</taxon>
        <taxon>Eubacteriales</taxon>
        <taxon>Desulfitobacteriaceae</taxon>
        <taxon>Desulfitobacterium</taxon>
    </lineage>
</organism>
<evidence type="ECO:0000256" key="11">
    <source>
        <dbReference type="RuleBase" id="RU003477"/>
    </source>
</evidence>
<dbReference type="GO" id="GO:0003735">
    <property type="term" value="F:structural constituent of ribosome"/>
    <property type="evidence" value="ECO:0007669"/>
    <property type="project" value="InterPro"/>
</dbReference>
<evidence type="ECO:0000256" key="3">
    <source>
        <dbReference type="ARBA" id="ARBA00011838"/>
    </source>
</evidence>
<evidence type="ECO:0000256" key="1">
    <source>
        <dbReference type="ARBA" id="ARBA00004072"/>
    </source>
</evidence>
<dbReference type="InterPro" id="IPR014722">
    <property type="entry name" value="Rib_uL2_dom2"/>
</dbReference>
<evidence type="ECO:0000313" key="13">
    <source>
        <dbReference type="EMBL" id="AHF05907.1"/>
    </source>
</evidence>
<comment type="similarity">
    <text evidence="2 10 11">Belongs to the universal ribosomal protein uL24 family.</text>
</comment>
<dbReference type="GO" id="GO:0019843">
    <property type="term" value="F:rRNA binding"/>
    <property type="evidence" value="ECO:0007669"/>
    <property type="project" value="UniProtKB-UniRule"/>
</dbReference>
<keyword evidence="14" id="KW-1185">Reference proteome</keyword>
<dbReference type="GO" id="GO:1990904">
    <property type="term" value="C:ribonucleoprotein complex"/>
    <property type="evidence" value="ECO:0007669"/>
    <property type="project" value="UniProtKB-KW"/>
</dbReference>
<dbReference type="EMBL" id="CP007032">
    <property type="protein sequence ID" value="AHF05907.1"/>
    <property type="molecule type" value="Genomic_DNA"/>
</dbReference>
<evidence type="ECO:0000256" key="4">
    <source>
        <dbReference type="ARBA" id="ARBA00022730"/>
    </source>
</evidence>
<keyword evidence="6 10" id="KW-0689">Ribosomal protein</keyword>
<evidence type="ECO:0000256" key="7">
    <source>
        <dbReference type="ARBA" id="ARBA00023274"/>
    </source>
</evidence>
<dbReference type="InterPro" id="IPR005824">
    <property type="entry name" value="KOW"/>
</dbReference>
<dbReference type="InterPro" id="IPR003256">
    <property type="entry name" value="Ribosomal_uL24"/>
</dbReference>
<dbReference type="CDD" id="cd06089">
    <property type="entry name" value="KOW_RPL26"/>
    <property type="match status" value="1"/>
</dbReference>
<dbReference type="AlphaFoldDB" id="W0E567"/>
<dbReference type="HAMAP" id="MF_01326_B">
    <property type="entry name" value="Ribosomal_uL24_B"/>
    <property type="match status" value="1"/>
</dbReference>
<dbReference type="Pfam" id="PF17136">
    <property type="entry name" value="ribosomal_L24"/>
    <property type="match status" value="1"/>
</dbReference>
<feature type="domain" description="KOW" evidence="12">
    <location>
        <begin position="9"/>
        <end position="36"/>
    </location>
</feature>
<proteinExistence type="inferred from homology"/>
<name>W0E567_9FIRM</name>
<dbReference type="InterPro" id="IPR008991">
    <property type="entry name" value="Translation_prot_SH3-like_sf"/>
</dbReference>
<evidence type="ECO:0000256" key="5">
    <source>
        <dbReference type="ARBA" id="ARBA00022884"/>
    </source>
</evidence>
<evidence type="ECO:0000313" key="14">
    <source>
        <dbReference type="Proteomes" id="UP000010847"/>
    </source>
</evidence>
<dbReference type="RefSeq" id="WP_006716347.1">
    <property type="nucleotide sequence ID" value="NZ_CP007032.1"/>
</dbReference>
<dbReference type="Gene3D" id="2.30.30.30">
    <property type="match status" value="1"/>
</dbReference>
<sequence>MAAVKQNIHVKKGDLVMVITGKDAGKKGKVLEVLTKKGRVVVEKINIVKRHTKPTQSMPQGGILEKEAPIASSNVMLFCSECNSVTRVSTKVTEAGKVRVCKKCGVNLPDKN</sequence>
<comment type="subunit">
    <text evidence="3 10">Part of the 50S ribosomal subunit.</text>
</comment>
<dbReference type="SUPFAM" id="SSF50104">
    <property type="entry name" value="Translation proteins SH3-like domain"/>
    <property type="match status" value="1"/>
</dbReference>
<dbReference type="PANTHER" id="PTHR12903">
    <property type="entry name" value="MITOCHONDRIAL RIBOSOMAL PROTEIN L24"/>
    <property type="match status" value="1"/>
</dbReference>
<comment type="function">
    <text evidence="9 10">One of the proteins that surrounds the polypeptide exit tunnel on the outside of the subunit.</text>
</comment>
<evidence type="ECO:0000259" key="12">
    <source>
        <dbReference type="SMART" id="SM00739"/>
    </source>
</evidence>
<evidence type="ECO:0000256" key="6">
    <source>
        <dbReference type="ARBA" id="ARBA00022980"/>
    </source>
</evidence>
<comment type="function">
    <text evidence="1 10">One of two assembly initiator proteins, it binds directly to the 5'-end of the 23S rRNA, where it nucleates assembly of the 50S subunit.</text>
</comment>
<keyword evidence="4 10" id="KW-0699">rRNA-binding</keyword>
<evidence type="ECO:0000256" key="2">
    <source>
        <dbReference type="ARBA" id="ARBA00010618"/>
    </source>
</evidence>
<keyword evidence="7 10" id="KW-0687">Ribonucleoprotein</keyword>
<dbReference type="GO" id="GO:0006412">
    <property type="term" value="P:translation"/>
    <property type="evidence" value="ECO:0007669"/>
    <property type="project" value="UniProtKB-UniRule"/>
</dbReference>
<reference evidence="13 14" key="1">
    <citation type="submission" date="2013-12" db="EMBL/GenBank/DDBJ databases">
        <authorList>
            <consortium name="DOE Joint Genome Institute"/>
            <person name="Smidt H."/>
            <person name="Huntemann M."/>
            <person name="Han J."/>
            <person name="Chen A."/>
            <person name="Kyrpides N."/>
            <person name="Mavromatis K."/>
            <person name="Markowitz V."/>
            <person name="Palaniappan K."/>
            <person name="Ivanova N."/>
            <person name="Schaumberg A."/>
            <person name="Pati A."/>
            <person name="Liolios K."/>
            <person name="Nordberg H.P."/>
            <person name="Cantor M.N."/>
            <person name="Hua S.X."/>
            <person name="Woyke T."/>
        </authorList>
    </citation>
    <scope>NUCLEOTIDE SEQUENCE [LARGE SCALE GENOMIC DNA]</scope>
    <source>
        <strain evidence="14">DSM 15288</strain>
    </source>
</reference>
<evidence type="ECO:0000256" key="8">
    <source>
        <dbReference type="ARBA" id="ARBA00035206"/>
    </source>
</evidence>
<gene>
    <name evidence="10" type="primary">rplX</name>
    <name evidence="13" type="ORF">DESME_01505</name>
</gene>
<dbReference type="HOGENOM" id="CLU_093315_2_3_9"/>
<dbReference type="InterPro" id="IPR041988">
    <property type="entry name" value="Ribosomal_uL24_KOW"/>
</dbReference>
<keyword evidence="5 10" id="KW-0694">RNA-binding</keyword>
<evidence type="ECO:0000256" key="10">
    <source>
        <dbReference type="HAMAP-Rule" id="MF_01326"/>
    </source>
</evidence>
<dbReference type="PROSITE" id="PS01108">
    <property type="entry name" value="RIBOSOMAL_L24"/>
    <property type="match status" value="1"/>
</dbReference>
<dbReference type="FunFam" id="2.30.30.30:FF:000004">
    <property type="entry name" value="50S ribosomal protein L24"/>
    <property type="match status" value="1"/>
</dbReference>
<protein>
    <recommendedName>
        <fullName evidence="8 10">Large ribosomal subunit protein uL24</fullName>
    </recommendedName>
</protein>